<keyword evidence="5 6" id="KW-0472">Membrane</keyword>
<comment type="caution">
    <text evidence="8">The sequence shown here is derived from an EMBL/GenBank/DDBJ whole genome shotgun (WGS) entry which is preliminary data.</text>
</comment>
<feature type="transmembrane region" description="Helical" evidence="6">
    <location>
        <begin position="65"/>
        <end position="85"/>
    </location>
</feature>
<dbReference type="Proteomes" id="UP001175353">
    <property type="component" value="Unassembled WGS sequence"/>
</dbReference>
<evidence type="ECO:0000256" key="6">
    <source>
        <dbReference type="SAM" id="Phobius"/>
    </source>
</evidence>
<feature type="transmembrane region" description="Helical" evidence="6">
    <location>
        <begin position="172"/>
        <end position="194"/>
    </location>
</feature>
<keyword evidence="3 6" id="KW-0812">Transmembrane</keyword>
<feature type="transmembrane region" description="Helical" evidence="6">
    <location>
        <begin position="469"/>
        <end position="493"/>
    </location>
</feature>
<dbReference type="EMBL" id="JAUJLE010000493">
    <property type="protein sequence ID" value="KAK0954740.1"/>
    <property type="molecule type" value="Genomic_DNA"/>
</dbReference>
<evidence type="ECO:0000259" key="7">
    <source>
        <dbReference type="Pfam" id="PF00324"/>
    </source>
</evidence>
<dbReference type="FunFam" id="1.20.1740.10:FF:000001">
    <property type="entry name" value="Amino acid permease"/>
    <property type="match status" value="1"/>
</dbReference>
<dbReference type="PANTHER" id="PTHR43341">
    <property type="entry name" value="AMINO ACID PERMEASE"/>
    <property type="match status" value="1"/>
</dbReference>
<reference evidence="8" key="1">
    <citation type="submission" date="2023-06" db="EMBL/GenBank/DDBJ databases">
        <title>Black Yeasts Isolated from many extreme environments.</title>
        <authorList>
            <person name="Coleine C."/>
            <person name="Stajich J.E."/>
            <person name="Selbmann L."/>
        </authorList>
    </citation>
    <scope>NUCLEOTIDE SEQUENCE</scope>
    <source>
        <strain evidence="8">CCFEE 5200</strain>
    </source>
</reference>
<name>A0AAN6H3H8_9PEZI</name>
<proteinExistence type="predicted"/>
<keyword evidence="4 6" id="KW-1133">Transmembrane helix</keyword>
<keyword evidence="9" id="KW-1185">Reference proteome</keyword>
<dbReference type="GO" id="GO:0015171">
    <property type="term" value="F:amino acid transmembrane transporter activity"/>
    <property type="evidence" value="ECO:0007669"/>
    <property type="project" value="TreeGrafter"/>
</dbReference>
<dbReference type="InterPro" id="IPR050524">
    <property type="entry name" value="APC_YAT"/>
</dbReference>
<feature type="transmembrane region" description="Helical" evidence="6">
    <location>
        <begin position="206"/>
        <end position="224"/>
    </location>
</feature>
<feature type="transmembrane region" description="Helical" evidence="6">
    <location>
        <begin position="253"/>
        <end position="275"/>
    </location>
</feature>
<feature type="transmembrane region" description="Helical" evidence="6">
    <location>
        <begin position="131"/>
        <end position="152"/>
    </location>
</feature>
<feature type="transmembrane region" description="Helical" evidence="6">
    <location>
        <begin position="393"/>
        <end position="412"/>
    </location>
</feature>
<feature type="transmembrane region" description="Helical" evidence="6">
    <location>
        <begin position="432"/>
        <end position="449"/>
    </location>
</feature>
<evidence type="ECO:0000256" key="2">
    <source>
        <dbReference type="ARBA" id="ARBA00022448"/>
    </source>
</evidence>
<keyword evidence="2" id="KW-0813">Transport</keyword>
<dbReference type="InterPro" id="IPR004841">
    <property type="entry name" value="AA-permease/SLC12A_dom"/>
</dbReference>
<accession>A0AAN6H3H8</accession>
<feature type="transmembrane region" description="Helical" evidence="6">
    <location>
        <begin position="513"/>
        <end position="535"/>
    </location>
</feature>
<evidence type="ECO:0000256" key="4">
    <source>
        <dbReference type="ARBA" id="ARBA00022989"/>
    </source>
</evidence>
<feature type="transmembrane region" description="Helical" evidence="6">
    <location>
        <begin position="295"/>
        <end position="314"/>
    </location>
</feature>
<feature type="transmembrane region" description="Helical" evidence="6">
    <location>
        <begin position="348"/>
        <end position="367"/>
    </location>
</feature>
<feature type="transmembrane region" description="Helical" evidence="6">
    <location>
        <begin position="91"/>
        <end position="119"/>
    </location>
</feature>
<evidence type="ECO:0000313" key="8">
    <source>
        <dbReference type="EMBL" id="KAK0954740.1"/>
    </source>
</evidence>
<feature type="domain" description="Amino acid permease/ SLC12A" evidence="7">
    <location>
        <begin position="62"/>
        <end position="507"/>
    </location>
</feature>
<gene>
    <name evidence="8" type="ORF">LTR91_023175</name>
</gene>
<dbReference type="AlphaFoldDB" id="A0AAN6H3H8"/>
<evidence type="ECO:0000256" key="3">
    <source>
        <dbReference type="ARBA" id="ARBA00022692"/>
    </source>
</evidence>
<sequence length="583" mass="64101">MASTDEKNLAGYAAADMEKTSSNDAFDHGGQRKGSVVNAEVLTGEIYDHRYESTKRGLKSRHAQMIALGGTIGTGLFVGSGQTLARGGPAFILVSYIFMAFLVWCIVTGITEVAAWLPTKGSSMNMFGYRYVSRSLGFAMGWLYWYSLGILVPYEITAAGLVIDFWNTPVNIAVWISIMMVIIVGLNALPVRFYGETEFWFASLKVFMMIGLLLLSFILFWGGGPTHERLGFRYWQNPGAANTYLEEGNTGRFLALLSTLVLSAFPFTFAPELLVATGGEMVSPRRNLPTAARRYFYRLIFFYVGCVIAIGILAPSNDPALTDRGAGAGSSAFVVGIRNAGIHGLDSVINAGIIISAWSSGNSFLYLSSRSLYSLAVTGNAPSFFKACTKGGVPYRAVACSSLFCVLAYLNVGTSGSVVFNQLVNLTNTSGFISWVCCAIVSLRFFKACEVQAITKDQLPYHNKWFQPWGSYVAIVGFVFLTLINGFNVFWPANWSVSSFLTAYIGWVFPSEHFALEGVSLTPHSIPIFLVIYFAHRIYAHNDPWAHDPASVDLHTGLEEIEAEETPAPVYDKWYEKMRVVFE</sequence>
<dbReference type="PANTHER" id="PTHR43341:SF38">
    <property type="entry name" value="PROLINE TRANSPORTER (EUROFUNG)"/>
    <property type="match status" value="1"/>
</dbReference>
<protein>
    <recommendedName>
        <fullName evidence="7">Amino acid permease/ SLC12A domain-containing protein</fullName>
    </recommendedName>
</protein>
<dbReference type="Pfam" id="PF00324">
    <property type="entry name" value="AA_permease"/>
    <property type="match status" value="1"/>
</dbReference>
<comment type="subcellular location">
    <subcellularLocation>
        <location evidence="1">Membrane</location>
        <topology evidence="1">Multi-pass membrane protein</topology>
    </subcellularLocation>
</comment>
<dbReference type="GO" id="GO:0016020">
    <property type="term" value="C:membrane"/>
    <property type="evidence" value="ECO:0007669"/>
    <property type="project" value="UniProtKB-SubCell"/>
</dbReference>
<evidence type="ECO:0000256" key="5">
    <source>
        <dbReference type="ARBA" id="ARBA00023136"/>
    </source>
</evidence>
<organism evidence="8 9">
    <name type="scientific">Friedmanniomyces endolithicus</name>
    <dbReference type="NCBI Taxonomy" id="329885"/>
    <lineage>
        <taxon>Eukaryota</taxon>
        <taxon>Fungi</taxon>
        <taxon>Dikarya</taxon>
        <taxon>Ascomycota</taxon>
        <taxon>Pezizomycotina</taxon>
        <taxon>Dothideomycetes</taxon>
        <taxon>Dothideomycetidae</taxon>
        <taxon>Mycosphaerellales</taxon>
        <taxon>Teratosphaeriaceae</taxon>
        <taxon>Friedmanniomyces</taxon>
    </lineage>
</organism>
<dbReference type="Gene3D" id="1.20.1740.10">
    <property type="entry name" value="Amino acid/polyamine transporter I"/>
    <property type="match status" value="1"/>
</dbReference>
<evidence type="ECO:0000313" key="9">
    <source>
        <dbReference type="Proteomes" id="UP001175353"/>
    </source>
</evidence>
<evidence type="ECO:0000256" key="1">
    <source>
        <dbReference type="ARBA" id="ARBA00004141"/>
    </source>
</evidence>